<sequence length="299" mass="32057">MTQIFPAVKFGLHGVNAGPGAAPAAARRLARRAEDLGYDSLWAVDHVVIPSGYQSPYPYDESGKMMGGAEEFDLLDPLAWLTFAAAVTSRIRLATGVLVLPQRNPVVLAKQLASLDVLSEGRAIAGTGVGWLEEEFDAVGVPFRDRGRRHDDYVRTMRALWTETRATIETTYTRLSDAISLPHPVEQSVPIVVGGSGPRSARRAAQLGDGYFPTVQDPGQLEALLTTMRAESERAGRDPDGIEVTVPFPGVVADAAGLESFVKDARRCADLGAHRIVIPVPPDDVLTGLATELGLEGHQ</sequence>
<dbReference type="Gene3D" id="3.20.20.30">
    <property type="entry name" value="Luciferase-like domain"/>
    <property type="match status" value="1"/>
</dbReference>
<organism evidence="2 3">
    <name type="scientific">Amycolatopsis jiangsuensis</name>
    <dbReference type="NCBI Taxonomy" id="1181879"/>
    <lineage>
        <taxon>Bacteria</taxon>
        <taxon>Bacillati</taxon>
        <taxon>Actinomycetota</taxon>
        <taxon>Actinomycetes</taxon>
        <taxon>Pseudonocardiales</taxon>
        <taxon>Pseudonocardiaceae</taxon>
        <taxon>Amycolatopsis</taxon>
    </lineage>
</organism>
<dbReference type="Pfam" id="PF00296">
    <property type="entry name" value="Bac_luciferase"/>
    <property type="match status" value="1"/>
</dbReference>
<dbReference type="GO" id="GO:0016705">
    <property type="term" value="F:oxidoreductase activity, acting on paired donors, with incorporation or reduction of molecular oxygen"/>
    <property type="evidence" value="ECO:0007669"/>
    <property type="project" value="InterPro"/>
</dbReference>
<dbReference type="InterPro" id="IPR036661">
    <property type="entry name" value="Luciferase-like_sf"/>
</dbReference>
<dbReference type="InterPro" id="IPR011251">
    <property type="entry name" value="Luciferase-like_dom"/>
</dbReference>
<evidence type="ECO:0000313" key="3">
    <source>
        <dbReference type="Proteomes" id="UP000581769"/>
    </source>
</evidence>
<dbReference type="InterPro" id="IPR050564">
    <property type="entry name" value="F420-G6PD/mer"/>
</dbReference>
<dbReference type="AlphaFoldDB" id="A0A840IYH3"/>
<dbReference type="PANTHER" id="PTHR43244">
    <property type="match status" value="1"/>
</dbReference>
<comment type="caution">
    <text evidence="2">The sequence shown here is derived from an EMBL/GenBank/DDBJ whole genome shotgun (WGS) entry which is preliminary data.</text>
</comment>
<name>A0A840IYH3_9PSEU</name>
<feature type="domain" description="Luciferase-like" evidence="1">
    <location>
        <begin position="18"/>
        <end position="254"/>
    </location>
</feature>
<dbReference type="EMBL" id="JACHMG010000001">
    <property type="protein sequence ID" value="MBB4686337.1"/>
    <property type="molecule type" value="Genomic_DNA"/>
</dbReference>
<keyword evidence="3" id="KW-1185">Reference proteome</keyword>
<evidence type="ECO:0000259" key="1">
    <source>
        <dbReference type="Pfam" id="PF00296"/>
    </source>
</evidence>
<accession>A0A840IYH3</accession>
<evidence type="ECO:0000313" key="2">
    <source>
        <dbReference type="EMBL" id="MBB4686337.1"/>
    </source>
</evidence>
<dbReference type="SUPFAM" id="SSF51679">
    <property type="entry name" value="Bacterial luciferase-like"/>
    <property type="match status" value="1"/>
</dbReference>
<reference evidence="2 3" key="1">
    <citation type="submission" date="2020-08" db="EMBL/GenBank/DDBJ databases">
        <title>Sequencing the genomes of 1000 actinobacteria strains.</title>
        <authorList>
            <person name="Klenk H.-P."/>
        </authorList>
    </citation>
    <scope>NUCLEOTIDE SEQUENCE [LARGE SCALE GENOMIC DNA]</scope>
    <source>
        <strain evidence="2 3">DSM 45859</strain>
    </source>
</reference>
<gene>
    <name evidence="2" type="ORF">BJY18_003822</name>
</gene>
<dbReference type="InterPro" id="IPR019921">
    <property type="entry name" value="Lucif-like_OxRdtase_Rv2161c"/>
</dbReference>
<protein>
    <submittedName>
        <fullName evidence="2">Putative F420-dependent oxidoreductase</fullName>
    </submittedName>
</protein>
<dbReference type="NCBIfam" id="TIGR03619">
    <property type="entry name" value="F420_Rv2161c"/>
    <property type="match status" value="1"/>
</dbReference>
<dbReference type="Proteomes" id="UP000581769">
    <property type="component" value="Unassembled WGS sequence"/>
</dbReference>
<proteinExistence type="predicted"/>
<dbReference type="PANTHER" id="PTHR43244:SF2">
    <property type="entry name" value="CONSERVED HYPOTHETICAL ALANINE AND PROLINE-RICH PROTEIN"/>
    <property type="match status" value="1"/>
</dbReference>
<dbReference type="RefSeq" id="WP_184781222.1">
    <property type="nucleotide sequence ID" value="NZ_JACHMG010000001.1"/>
</dbReference>